<dbReference type="Proteomes" id="UP001274830">
    <property type="component" value="Unassembled WGS sequence"/>
</dbReference>
<sequence length="216" mass="23753">MMNTAVQPNEWYDDIKDAVTSTTVEITESCSEYVLMQDDHGYDYLSLCEWSISNVLAQEYGLAVDLQFTVPERHPPGSLPSNLEAKAVILDPAWTPLKNALIAAARTAEDGMTATVRTIRVIVPRRSGYVASADWIQRRFADCGMVEQVACFSSPRTLVKASTTSILDMSLQDLLHAACAGFLLTSTAIVDEVDTEFADRLDDAWISPVMTAPRLS</sequence>
<dbReference type="AlphaFoldDB" id="A0AAE0WIW3"/>
<organism evidence="1 2">
    <name type="scientific">Recurvomyces mirabilis</name>
    <dbReference type="NCBI Taxonomy" id="574656"/>
    <lineage>
        <taxon>Eukaryota</taxon>
        <taxon>Fungi</taxon>
        <taxon>Dikarya</taxon>
        <taxon>Ascomycota</taxon>
        <taxon>Pezizomycotina</taxon>
        <taxon>Dothideomycetes</taxon>
        <taxon>Dothideomycetidae</taxon>
        <taxon>Mycosphaerellales</taxon>
        <taxon>Teratosphaeriaceae</taxon>
        <taxon>Recurvomyces</taxon>
    </lineage>
</organism>
<comment type="caution">
    <text evidence="1">The sequence shown here is derived from an EMBL/GenBank/DDBJ whole genome shotgun (WGS) entry which is preliminary data.</text>
</comment>
<evidence type="ECO:0000313" key="1">
    <source>
        <dbReference type="EMBL" id="KAK3671399.1"/>
    </source>
</evidence>
<protein>
    <submittedName>
        <fullName evidence="1">Uncharacterized protein</fullName>
    </submittedName>
</protein>
<reference evidence="1" key="1">
    <citation type="submission" date="2023-07" db="EMBL/GenBank/DDBJ databases">
        <title>Black Yeasts Isolated from many extreme environments.</title>
        <authorList>
            <person name="Coleine C."/>
            <person name="Stajich J.E."/>
            <person name="Selbmann L."/>
        </authorList>
    </citation>
    <scope>NUCLEOTIDE SEQUENCE</scope>
    <source>
        <strain evidence="1">CCFEE 5485</strain>
    </source>
</reference>
<dbReference type="EMBL" id="JAUTXT010000043">
    <property type="protein sequence ID" value="KAK3671399.1"/>
    <property type="molecule type" value="Genomic_DNA"/>
</dbReference>
<evidence type="ECO:0000313" key="2">
    <source>
        <dbReference type="Proteomes" id="UP001274830"/>
    </source>
</evidence>
<proteinExistence type="predicted"/>
<name>A0AAE0WIW3_9PEZI</name>
<accession>A0AAE0WIW3</accession>
<gene>
    <name evidence="1" type="ORF">LTR78_008677</name>
</gene>
<keyword evidence="2" id="KW-1185">Reference proteome</keyword>